<dbReference type="Gene3D" id="3.50.50.60">
    <property type="entry name" value="FAD/NAD(P)-binding domain"/>
    <property type="match status" value="2"/>
</dbReference>
<organism evidence="7">
    <name type="scientific">Soboliphyme baturini</name>
    <dbReference type="NCBI Taxonomy" id="241478"/>
    <lineage>
        <taxon>Eukaryota</taxon>
        <taxon>Metazoa</taxon>
        <taxon>Ecdysozoa</taxon>
        <taxon>Nematoda</taxon>
        <taxon>Enoplea</taxon>
        <taxon>Dorylaimia</taxon>
        <taxon>Dioctophymatida</taxon>
        <taxon>Dioctophymatoidea</taxon>
        <taxon>Soboliphymatidae</taxon>
        <taxon>Soboliphyme</taxon>
    </lineage>
</organism>
<keyword evidence="6" id="KW-1185">Reference proteome</keyword>
<dbReference type="SUPFAM" id="SSF54373">
    <property type="entry name" value="FAD-linked reductases, C-terminal domain"/>
    <property type="match status" value="1"/>
</dbReference>
<dbReference type="OrthoDB" id="429143at2759"/>
<dbReference type="WBParaSite" id="SBAD_0000380301-mRNA-1">
    <property type="protein sequence ID" value="SBAD_0000380301-mRNA-1"/>
    <property type="gene ID" value="SBAD_0000380301"/>
</dbReference>
<feature type="domain" description="Aminomethyltransferase C-terminal" evidence="4">
    <location>
        <begin position="565"/>
        <end position="632"/>
    </location>
</feature>
<dbReference type="SUPFAM" id="SSF51905">
    <property type="entry name" value="FAD/NAD(P)-binding domain"/>
    <property type="match status" value="1"/>
</dbReference>
<dbReference type="InterPro" id="IPR028896">
    <property type="entry name" value="GcvT/YgfZ/DmdA"/>
</dbReference>
<protein>
    <submittedName>
        <fullName evidence="7">Sarcosine oxidase</fullName>
    </submittedName>
</protein>
<dbReference type="Gene3D" id="3.30.70.1400">
    <property type="entry name" value="Aminomethyltransferase beta-barrel domains"/>
    <property type="match status" value="1"/>
</dbReference>
<evidence type="ECO:0000256" key="1">
    <source>
        <dbReference type="ARBA" id="ARBA00008609"/>
    </source>
</evidence>
<dbReference type="InterPro" id="IPR006222">
    <property type="entry name" value="GCVT_N"/>
</dbReference>
<dbReference type="InterPro" id="IPR013977">
    <property type="entry name" value="GcvT_C"/>
</dbReference>
<name>A0A183IJ43_9BILA</name>
<comment type="similarity">
    <text evidence="1">Belongs to the GcvT family.</text>
</comment>
<dbReference type="AlphaFoldDB" id="A0A183IJ43"/>
<dbReference type="InterPro" id="IPR036188">
    <property type="entry name" value="FAD/NAD-bd_sf"/>
</dbReference>
<dbReference type="GO" id="GO:0005739">
    <property type="term" value="C:mitochondrion"/>
    <property type="evidence" value="ECO:0007669"/>
    <property type="project" value="TreeGrafter"/>
</dbReference>
<feature type="domain" description="FAD dependent oxidoreductase" evidence="2">
    <location>
        <begin position="17"/>
        <end position="206"/>
    </location>
</feature>
<dbReference type="InterPro" id="IPR029043">
    <property type="entry name" value="GcvT/YgfZ_C"/>
</dbReference>
<accession>A0A183IJ43</accession>
<dbReference type="PANTHER" id="PTHR43757:SF15">
    <property type="entry name" value="PYRUVATE DEHYDROGENASE PHOSPHATASE REGULATORY SUBUNIT, MITOCHONDRIAL-LIKE"/>
    <property type="match status" value="1"/>
</dbReference>
<dbReference type="Pfam" id="PF01266">
    <property type="entry name" value="DAO"/>
    <property type="match status" value="1"/>
</dbReference>
<evidence type="ECO:0000313" key="7">
    <source>
        <dbReference type="WBParaSite" id="SBAD_0000380301-mRNA-1"/>
    </source>
</evidence>
<gene>
    <name evidence="5" type="ORF">SBAD_LOCUS3639</name>
</gene>
<dbReference type="SUPFAM" id="SSF101790">
    <property type="entry name" value="Aminomethyltransferase beta-barrel domain"/>
    <property type="match status" value="1"/>
</dbReference>
<dbReference type="InterPro" id="IPR006076">
    <property type="entry name" value="FAD-dep_OxRdtase"/>
</dbReference>
<sequence length="653" mass="73940">MFYCAGSHPQIISEKNDLGLKIIEQCPLRSIVINDNHQVEGVETRYGLIRCKHFINTAGYKPSMRLPVQECLYSYMITEPFEGVSNSAPIIHDMDLNVYIACYRNRLLCGGFDRHAFKVVFHNDLPDSRINFHQYSEDWDTFAPVMEKLTKRFPNLLERNVKKLVSGVDTFTPDGYPIVSNYYCATGMNGCGTALAPGLGSILARWIIDCEAPPAITLMDVARFIPLHANKFYLKERAPEVAARSQSFQWSTARKVRTSPIHQHLKSFGGVFGEIMGYERALFFAKDKGSLRSVGDSYPLGKPVWFKYLVSEYEACRERVAIMDMSSYTKLQISGREDDVVKFLQKVSSAHIDIPVGVSVYTGMQHEGGGYVTDCTLNRFGRNQYFMVAPSVQQTRSRLWLEKHLDSGSTVIIHDVTSMYMTLCVVGPSSRLLLQELTDESMSGSNFPTFGCKEINIGFASGIKAVCVTHCGELGWTLYIPNEFAQYCFERLLHHGESYGLQLAGYYALRTLRIEKFYVYWGTDIDATTSPAECGRLFRVNFKKDFIGKQALLQQKEHGVKRLYVQLLLKDHNLHTDPWPQGREPIYRDGIFCGFTTSSAYAFTLGCQVCLGYVFKASNVEIANRLFPARVSLHSPNLPMISSEHPDHYRPTQ</sequence>
<dbReference type="Pfam" id="PF08669">
    <property type="entry name" value="GCV_T_C"/>
    <property type="match status" value="1"/>
</dbReference>
<proteinExistence type="inferred from homology"/>
<dbReference type="Pfam" id="PF01571">
    <property type="entry name" value="GCV_T"/>
    <property type="match status" value="1"/>
</dbReference>
<dbReference type="SUPFAM" id="SSF103025">
    <property type="entry name" value="Folate-binding domain"/>
    <property type="match status" value="1"/>
</dbReference>
<evidence type="ECO:0000259" key="3">
    <source>
        <dbReference type="Pfam" id="PF01571"/>
    </source>
</evidence>
<evidence type="ECO:0000259" key="4">
    <source>
        <dbReference type="Pfam" id="PF08669"/>
    </source>
</evidence>
<reference evidence="7" key="1">
    <citation type="submission" date="2016-06" db="UniProtKB">
        <authorList>
            <consortium name="WormBaseParasite"/>
        </authorList>
    </citation>
    <scope>IDENTIFICATION</scope>
</reference>
<dbReference type="Proteomes" id="UP000270296">
    <property type="component" value="Unassembled WGS sequence"/>
</dbReference>
<evidence type="ECO:0000313" key="5">
    <source>
        <dbReference type="EMBL" id="VDP01882.1"/>
    </source>
</evidence>
<dbReference type="Gene3D" id="2.40.30.110">
    <property type="entry name" value="Aminomethyltransferase beta-barrel domains"/>
    <property type="match status" value="1"/>
</dbReference>
<dbReference type="EMBL" id="UZAM01007861">
    <property type="protein sequence ID" value="VDP01882.1"/>
    <property type="molecule type" value="Genomic_DNA"/>
</dbReference>
<reference evidence="5 6" key="2">
    <citation type="submission" date="2018-11" db="EMBL/GenBank/DDBJ databases">
        <authorList>
            <consortium name="Pathogen Informatics"/>
        </authorList>
    </citation>
    <scope>NUCLEOTIDE SEQUENCE [LARGE SCALE GENOMIC DNA]</scope>
</reference>
<dbReference type="Gene3D" id="3.30.1360.120">
    <property type="entry name" value="Probable tRNA modification gtpase trme, domain 1"/>
    <property type="match status" value="1"/>
</dbReference>
<feature type="domain" description="GCVT N-terminal" evidence="3">
    <location>
        <begin position="261"/>
        <end position="544"/>
    </location>
</feature>
<evidence type="ECO:0000259" key="2">
    <source>
        <dbReference type="Pfam" id="PF01266"/>
    </source>
</evidence>
<dbReference type="InterPro" id="IPR027266">
    <property type="entry name" value="TrmE/GcvT-like"/>
</dbReference>
<dbReference type="PANTHER" id="PTHR43757">
    <property type="entry name" value="AMINOMETHYLTRANSFERASE"/>
    <property type="match status" value="1"/>
</dbReference>
<evidence type="ECO:0000313" key="6">
    <source>
        <dbReference type="Proteomes" id="UP000270296"/>
    </source>
</evidence>